<dbReference type="EnsemblMetazoa" id="PPAI010068-RA">
    <property type="protein sequence ID" value="PPAI010068-PA"/>
    <property type="gene ID" value="PPAI010068"/>
</dbReference>
<evidence type="ECO:0000313" key="8">
    <source>
        <dbReference type="Proteomes" id="UP000092462"/>
    </source>
</evidence>
<dbReference type="PROSITE" id="PS01082">
    <property type="entry name" value="RIBOSOMAL_L7AE"/>
    <property type="match status" value="1"/>
</dbReference>
<protein>
    <recommendedName>
        <fullName evidence="4">60S ribosomal protein L7a</fullName>
    </recommendedName>
</protein>
<dbReference type="VEuPathDB" id="VectorBase:PPAI010068"/>
<dbReference type="GO" id="GO:0022625">
    <property type="term" value="C:cytosolic large ribosomal subunit"/>
    <property type="evidence" value="ECO:0007669"/>
    <property type="project" value="UniProtKB-UniRule"/>
</dbReference>
<feature type="compositionally biased region" description="Basic and acidic residues" evidence="5">
    <location>
        <begin position="132"/>
        <end position="142"/>
    </location>
</feature>
<feature type="compositionally biased region" description="Basic residues" evidence="5">
    <location>
        <begin position="1"/>
        <end position="23"/>
    </location>
</feature>
<dbReference type="InterPro" id="IPR050257">
    <property type="entry name" value="eL8/uL1-like"/>
</dbReference>
<dbReference type="EMBL" id="AJVK01001443">
    <property type="status" value="NOT_ANNOTATED_CDS"/>
    <property type="molecule type" value="Genomic_DNA"/>
</dbReference>
<feature type="region of interest" description="Disordered" evidence="5">
    <location>
        <begin position="132"/>
        <end position="151"/>
    </location>
</feature>
<evidence type="ECO:0000256" key="1">
    <source>
        <dbReference type="ARBA" id="ARBA00007337"/>
    </source>
</evidence>
<dbReference type="PRINTS" id="PR00882">
    <property type="entry name" value="RIBOSOMALL7A"/>
</dbReference>
<dbReference type="Gene3D" id="3.30.1330.30">
    <property type="match status" value="1"/>
</dbReference>
<evidence type="ECO:0000256" key="2">
    <source>
        <dbReference type="ARBA" id="ARBA00022980"/>
    </source>
</evidence>
<accession>A0A1B0DNM3</accession>
<dbReference type="GO" id="GO:0042254">
    <property type="term" value="P:ribosome biogenesis"/>
    <property type="evidence" value="ECO:0007669"/>
    <property type="project" value="InterPro"/>
</dbReference>
<dbReference type="Pfam" id="PF01248">
    <property type="entry name" value="Ribosomal_L7Ae"/>
    <property type="match status" value="1"/>
</dbReference>
<dbReference type="InterPro" id="IPR004037">
    <property type="entry name" value="Ribosomal_eL8-like_CS"/>
</dbReference>
<dbReference type="InterPro" id="IPR029064">
    <property type="entry name" value="Ribosomal_eL30-like_sf"/>
</dbReference>
<dbReference type="InterPro" id="IPR018492">
    <property type="entry name" value="Ribosomal_eL8/Nhp2"/>
</dbReference>
<sequence>MVIKKGGPKGRPGGKHKKKRVGKKVAPPPLAVKKVEPKKVTNPLFEKRPKNFGIGQNVQPKRDLARFVKWPKYIRIQRHKSVLQKRLKVPPPVNQFTQTADKQTAVQLFKLLDKYRPESEMAKKARLKAAAEAKAKGKEVPPSKKPNTIRSGTNTVTKLIEQKKASMVVIAHDVDPIELVLYLPALCRKMGVPYVIIKGKARLGVLVRRKTCTCVALTQVDGNDRVTLGKLVETVKNNYNERYDEIRKHWGGGLLGFKSIARQRKLEKAKARELAQKHA</sequence>
<dbReference type="VEuPathDB" id="VectorBase:PPAPM1_009938"/>
<evidence type="ECO:0000256" key="3">
    <source>
        <dbReference type="ARBA" id="ARBA00023274"/>
    </source>
</evidence>
<dbReference type="PANTHER" id="PTHR23105">
    <property type="entry name" value="RIBOSOMAL PROTEIN L7AE FAMILY MEMBER"/>
    <property type="match status" value="1"/>
</dbReference>
<keyword evidence="3 4" id="KW-0687">Ribonucleoprotein</keyword>
<feature type="region of interest" description="Disordered" evidence="5">
    <location>
        <begin position="1"/>
        <end position="31"/>
    </location>
</feature>
<evidence type="ECO:0000313" key="7">
    <source>
        <dbReference type="EnsemblMetazoa" id="PPAI010068-PA"/>
    </source>
</evidence>
<dbReference type="GO" id="GO:0003723">
    <property type="term" value="F:RNA binding"/>
    <property type="evidence" value="ECO:0007669"/>
    <property type="project" value="UniProtKB-UniRule"/>
</dbReference>
<evidence type="ECO:0000256" key="4">
    <source>
        <dbReference type="RuleBase" id="RU367042"/>
    </source>
</evidence>
<dbReference type="FunFam" id="3.30.1330.30:FF:000003">
    <property type="entry name" value="60S ribosomal protein L7a"/>
    <property type="match status" value="1"/>
</dbReference>
<name>A0A1B0DNM3_PHLPP</name>
<dbReference type="AlphaFoldDB" id="A0A1B0DNM3"/>
<proteinExistence type="inferred from homology"/>
<comment type="similarity">
    <text evidence="1 4">Belongs to the eukaryotic ribosomal protein eL8 family.</text>
</comment>
<dbReference type="InterPro" id="IPR004038">
    <property type="entry name" value="Ribosomal_eL8/eL30/eS12/Gad45"/>
</dbReference>
<dbReference type="SUPFAM" id="SSF55315">
    <property type="entry name" value="L30e-like"/>
    <property type="match status" value="1"/>
</dbReference>
<dbReference type="PRINTS" id="PR00881">
    <property type="entry name" value="L7ARS6FAMILY"/>
</dbReference>
<comment type="function">
    <text evidence="4">Component of the ribosome.</text>
</comment>
<evidence type="ECO:0000259" key="6">
    <source>
        <dbReference type="Pfam" id="PF01248"/>
    </source>
</evidence>
<dbReference type="InterPro" id="IPR001921">
    <property type="entry name" value="Ribosomal_eL8_euk"/>
</dbReference>
<reference evidence="7" key="1">
    <citation type="submission" date="2022-08" db="UniProtKB">
        <authorList>
            <consortium name="EnsemblMetazoa"/>
        </authorList>
    </citation>
    <scope>IDENTIFICATION</scope>
    <source>
        <strain evidence="7">Israel</strain>
    </source>
</reference>
<feature type="domain" description="Ribosomal protein eL8/eL30/eS12/Gadd45" evidence="6">
    <location>
        <begin position="139"/>
        <end position="223"/>
    </location>
</feature>
<dbReference type="Proteomes" id="UP000092462">
    <property type="component" value="Unassembled WGS sequence"/>
</dbReference>
<organism evidence="7 8">
    <name type="scientific">Phlebotomus papatasi</name>
    <name type="common">Sandfly</name>
    <dbReference type="NCBI Taxonomy" id="29031"/>
    <lineage>
        <taxon>Eukaryota</taxon>
        <taxon>Metazoa</taxon>
        <taxon>Ecdysozoa</taxon>
        <taxon>Arthropoda</taxon>
        <taxon>Hexapoda</taxon>
        <taxon>Insecta</taxon>
        <taxon>Pterygota</taxon>
        <taxon>Neoptera</taxon>
        <taxon>Endopterygota</taxon>
        <taxon>Diptera</taxon>
        <taxon>Nematocera</taxon>
        <taxon>Psychodoidea</taxon>
        <taxon>Psychodidae</taxon>
        <taxon>Phlebotomus</taxon>
        <taxon>Phlebotomus</taxon>
    </lineage>
</organism>
<keyword evidence="8" id="KW-1185">Reference proteome</keyword>
<evidence type="ECO:0000256" key="5">
    <source>
        <dbReference type="SAM" id="MobiDB-lite"/>
    </source>
</evidence>
<keyword evidence="2 4" id="KW-0689">Ribosomal protein</keyword>